<reference evidence="4 5" key="1">
    <citation type="submission" date="2018-01" db="EMBL/GenBank/DDBJ databases">
        <title>Complete genome sequence of Streptomyces lunaelactis MM109T, a Ferroverdin A producer isolated from cave moonmilk deposits.</title>
        <authorList>
            <person name="Naome A."/>
            <person name="Martinet L."/>
            <person name="Maciejewska M."/>
            <person name="Anderssen S."/>
            <person name="Adam D."/>
            <person name="Tenconi E."/>
            <person name="Deflandre B."/>
            <person name="Arguelles-Arias A."/>
            <person name="Calusinska M."/>
            <person name="Copieters W."/>
            <person name="Karim L."/>
            <person name="Hanikenne M."/>
            <person name="Baurain D."/>
            <person name="van Wezel G."/>
            <person name="Smargiasso N."/>
            <person name="de Pauw E."/>
            <person name="Delfosse P."/>
            <person name="Rigali S."/>
        </authorList>
    </citation>
    <scope>NUCLEOTIDE SEQUENCE [LARGE SCALE GENOMIC DNA]</scope>
    <source>
        <strain evidence="4 5">MM109</strain>
    </source>
</reference>
<feature type="modified residue" description="4-aspartylphosphate" evidence="2">
    <location>
        <position position="52"/>
    </location>
</feature>
<dbReference type="Gene3D" id="3.40.50.2300">
    <property type="match status" value="1"/>
</dbReference>
<keyword evidence="5" id="KW-1185">Reference proteome</keyword>
<accession>A0A2R4SW54</accession>
<keyword evidence="2" id="KW-0597">Phosphoprotein</keyword>
<evidence type="ECO:0000313" key="4">
    <source>
        <dbReference type="EMBL" id="AVZ71100.1"/>
    </source>
</evidence>
<dbReference type="InterPro" id="IPR001789">
    <property type="entry name" value="Sig_transdc_resp-reg_receiver"/>
</dbReference>
<protein>
    <recommendedName>
        <fullName evidence="3">Response regulatory domain-containing protein</fullName>
    </recommendedName>
</protein>
<dbReference type="PANTHER" id="PTHR45566:SF1">
    <property type="entry name" value="HTH-TYPE TRANSCRIPTIONAL REGULATOR YHJB-RELATED"/>
    <property type="match status" value="1"/>
</dbReference>
<dbReference type="SMART" id="SM00421">
    <property type="entry name" value="HTH_LUXR"/>
    <property type="match status" value="1"/>
</dbReference>
<evidence type="ECO:0000313" key="5">
    <source>
        <dbReference type="Proteomes" id="UP000244201"/>
    </source>
</evidence>
<dbReference type="PROSITE" id="PS50110">
    <property type="entry name" value="RESPONSE_REGULATORY"/>
    <property type="match status" value="1"/>
</dbReference>
<proteinExistence type="predicted"/>
<dbReference type="AlphaFoldDB" id="A0A2R4SW54"/>
<dbReference type="KEGG" id="slk:SLUN_01395"/>
<evidence type="ECO:0000259" key="3">
    <source>
        <dbReference type="PROSITE" id="PS50110"/>
    </source>
</evidence>
<keyword evidence="1" id="KW-0238">DNA-binding</keyword>
<dbReference type="Pfam" id="PF00196">
    <property type="entry name" value="GerE"/>
    <property type="match status" value="1"/>
</dbReference>
<dbReference type="GO" id="GO:0003677">
    <property type="term" value="F:DNA binding"/>
    <property type="evidence" value="ECO:0007669"/>
    <property type="project" value="UniProtKB-KW"/>
</dbReference>
<evidence type="ECO:0000256" key="2">
    <source>
        <dbReference type="PROSITE-ProRule" id="PRU00169"/>
    </source>
</evidence>
<organism evidence="4 5">
    <name type="scientific">Streptomyces lunaelactis</name>
    <dbReference type="NCBI Taxonomy" id="1535768"/>
    <lineage>
        <taxon>Bacteria</taxon>
        <taxon>Bacillati</taxon>
        <taxon>Actinomycetota</taxon>
        <taxon>Actinomycetes</taxon>
        <taxon>Kitasatosporales</taxon>
        <taxon>Streptomycetaceae</taxon>
        <taxon>Streptomyces</taxon>
    </lineage>
</organism>
<dbReference type="GO" id="GO:0006355">
    <property type="term" value="P:regulation of DNA-templated transcription"/>
    <property type="evidence" value="ECO:0007669"/>
    <property type="project" value="InterPro"/>
</dbReference>
<gene>
    <name evidence="4" type="ORF">SLUN_01395</name>
</gene>
<dbReference type="InterPro" id="IPR011006">
    <property type="entry name" value="CheY-like_superfamily"/>
</dbReference>
<dbReference type="SUPFAM" id="SSF52172">
    <property type="entry name" value="CheY-like"/>
    <property type="match status" value="1"/>
</dbReference>
<feature type="domain" description="Response regulatory" evidence="3">
    <location>
        <begin position="2"/>
        <end position="126"/>
    </location>
</feature>
<dbReference type="PANTHER" id="PTHR45566">
    <property type="entry name" value="HTH-TYPE TRANSCRIPTIONAL REGULATOR YHJB-RELATED"/>
    <property type="match status" value="1"/>
</dbReference>
<dbReference type="SUPFAM" id="SSF46894">
    <property type="entry name" value="C-terminal effector domain of the bipartite response regulators"/>
    <property type="match status" value="1"/>
</dbReference>
<name>A0A2R4SW54_9ACTN</name>
<dbReference type="EMBL" id="CP026304">
    <property type="protein sequence ID" value="AVZ71100.1"/>
    <property type="molecule type" value="Genomic_DNA"/>
</dbReference>
<dbReference type="Gene3D" id="1.10.10.10">
    <property type="entry name" value="Winged helix-like DNA-binding domain superfamily/Winged helix DNA-binding domain"/>
    <property type="match status" value="1"/>
</dbReference>
<dbReference type="Proteomes" id="UP000244201">
    <property type="component" value="Chromosome"/>
</dbReference>
<dbReference type="InterPro" id="IPR016032">
    <property type="entry name" value="Sig_transdc_resp-reg_C-effctor"/>
</dbReference>
<dbReference type="GO" id="GO:0000160">
    <property type="term" value="P:phosphorelay signal transduction system"/>
    <property type="evidence" value="ECO:0007669"/>
    <property type="project" value="InterPro"/>
</dbReference>
<sequence>MHIMISDDAPLFHDLLAPRLRQRGVEVSQARSITETKAQLEQGLAPDVILLDMDFSIAGEGSFAGLTAARSIRRGYPKIALLAMSKHDELRIALEMMNIGQQGGRIGYLLKDKLEGVTQLLDFARTVHAGGICIDAQLKGLAARGGKLTATQKRVVDLIARGYTNKAIAERLLISEGTVERHIAAIRRAYGLPSPEEERKLQMNIRVLIVRAYLNDIMGHNDHGPE</sequence>
<dbReference type="Pfam" id="PF00072">
    <property type="entry name" value="Response_reg"/>
    <property type="match status" value="1"/>
</dbReference>
<dbReference type="InterPro" id="IPR036388">
    <property type="entry name" value="WH-like_DNA-bd_sf"/>
</dbReference>
<dbReference type="InterPro" id="IPR051015">
    <property type="entry name" value="EvgA-like"/>
</dbReference>
<dbReference type="InterPro" id="IPR000792">
    <property type="entry name" value="Tscrpt_reg_LuxR_C"/>
</dbReference>
<dbReference type="PRINTS" id="PR00038">
    <property type="entry name" value="HTHLUXR"/>
</dbReference>
<evidence type="ECO:0000256" key="1">
    <source>
        <dbReference type="ARBA" id="ARBA00023125"/>
    </source>
</evidence>